<dbReference type="RefSeq" id="WP_116192063.1">
    <property type="nucleotide sequence ID" value="NZ_QTTN01000046.1"/>
</dbReference>
<dbReference type="InterPro" id="IPR014347">
    <property type="entry name" value="Tautomerase/MIF_sf"/>
</dbReference>
<dbReference type="InterPro" id="IPR015017">
    <property type="entry name" value="DUF1904"/>
</dbReference>
<sequence length="112" mass="12384">MPQLTVRGVNSETLVQVSRELIEELAQICECGTDNFTLDDLPVVSVFGGEVVQTYPFVEVAWFDRGQDVQDKLAAALTRHLQQAGVAEVEVAFKVYKETAYYINGRPCGTAE</sequence>
<evidence type="ECO:0000313" key="2">
    <source>
        <dbReference type="Proteomes" id="UP000256304"/>
    </source>
</evidence>
<dbReference type="SUPFAM" id="SSF55331">
    <property type="entry name" value="Tautomerase/MIF"/>
    <property type="match status" value="1"/>
</dbReference>
<dbReference type="Proteomes" id="UP000256304">
    <property type="component" value="Unassembled WGS sequence"/>
</dbReference>
<accession>A0A3D9QU48</accession>
<evidence type="ECO:0000313" key="1">
    <source>
        <dbReference type="EMBL" id="REE66955.1"/>
    </source>
</evidence>
<proteinExistence type="predicted"/>
<dbReference type="AlphaFoldDB" id="A0A3D9QU48"/>
<reference evidence="1 2" key="1">
    <citation type="submission" date="2018-08" db="EMBL/GenBank/DDBJ databases">
        <title>Genomic Encyclopedia of Type Strains, Phase III (KMG-III): the genomes of soil and plant-associated and newly described type strains.</title>
        <authorList>
            <person name="Whitman W."/>
        </authorList>
    </citation>
    <scope>NUCLEOTIDE SEQUENCE [LARGE SCALE GENOMIC DNA]</scope>
    <source>
        <strain evidence="1 2">CGMCC 1.10966</strain>
    </source>
</reference>
<gene>
    <name evidence="1" type="ORF">A8990_1467</name>
</gene>
<name>A0A3D9QU48_9BACL</name>
<dbReference type="OrthoDB" id="5587545at2"/>
<dbReference type="Gene3D" id="3.30.429.10">
    <property type="entry name" value="Macrophage Migration Inhibitory Factor"/>
    <property type="match status" value="1"/>
</dbReference>
<comment type="caution">
    <text evidence="1">The sequence shown here is derived from an EMBL/GenBank/DDBJ whole genome shotgun (WGS) entry which is preliminary data.</text>
</comment>
<protein>
    <submittedName>
        <fullName evidence="1">Uncharacterized protein DUF1904</fullName>
    </submittedName>
</protein>
<keyword evidence="2" id="KW-1185">Reference proteome</keyword>
<organism evidence="1 2">
    <name type="scientific">Paenibacillus taihuensis</name>
    <dbReference type="NCBI Taxonomy" id="1156355"/>
    <lineage>
        <taxon>Bacteria</taxon>
        <taxon>Bacillati</taxon>
        <taxon>Bacillota</taxon>
        <taxon>Bacilli</taxon>
        <taxon>Bacillales</taxon>
        <taxon>Paenibacillaceae</taxon>
        <taxon>Paenibacillus</taxon>
    </lineage>
</organism>
<dbReference type="EMBL" id="QTTN01000046">
    <property type="protein sequence ID" value="REE66955.1"/>
    <property type="molecule type" value="Genomic_DNA"/>
</dbReference>
<dbReference type="Pfam" id="PF08921">
    <property type="entry name" value="DUF1904"/>
    <property type="match status" value="1"/>
</dbReference>